<comment type="caution">
    <text evidence="1">The sequence shown here is derived from an EMBL/GenBank/DDBJ whole genome shotgun (WGS) entry which is preliminary data.</text>
</comment>
<dbReference type="GO" id="GO:0030420">
    <property type="term" value="P:establishment of competence for transformation"/>
    <property type="evidence" value="ECO:0007669"/>
    <property type="project" value="InterPro"/>
</dbReference>
<name>A0A494YYR2_9BACI</name>
<dbReference type="AlphaFoldDB" id="A0A494YYR2"/>
<dbReference type="RefSeq" id="WP_121131395.1">
    <property type="nucleotide sequence ID" value="NZ_JBHUFK010000065.1"/>
</dbReference>
<sequence>MKKIYMVTKETKLLKYNESDYYKTTIFEKNEEKYSPFHPEIILDNTCRKEGTSLEGRTGVVKEILKSSSKLPIPLIIAEDVYMFPTASAKNKNCVWFSYYQIKKYEQYGEGTLVTFHDETFIYVDISINSFISQRRKTSEIIVYYNKPKLFT</sequence>
<reference evidence="1 2" key="1">
    <citation type="journal article" date="2015" name="Antonie Van Leeuwenhoek">
        <title>Oceanobacillus bengalensis sp. nov., a bacterium isolated from seawater of the Bay of Bengal.</title>
        <authorList>
            <person name="Yongchang O."/>
            <person name="Xiang W."/>
            <person name="Wang G."/>
        </authorList>
    </citation>
    <scope>NUCLEOTIDE SEQUENCE [LARGE SCALE GENOMIC DNA]</scope>
    <source>
        <strain evidence="1 2">MCCC 1K00260</strain>
    </source>
</reference>
<dbReference type="Pfam" id="PF06338">
    <property type="entry name" value="ComK"/>
    <property type="match status" value="1"/>
</dbReference>
<evidence type="ECO:0000313" key="1">
    <source>
        <dbReference type="EMBL" id="RKQ15335.1"/>
    </source>
</evidence>
<gene>
    <name evidence="1" type="ORF">D8M05_10065</name>
</gene>
<dbReference type="InterPro" id="IPR010461">
    <property type="entry name" value="ComK"/>
</dbReference>
<evidence type="ECO:0000313" key="2">
    <source>
        <dbReference type="Proteomes" id="UP000281813"/>
    </source>
</evidence>
<dbReference type="Proteomes" id="UP000281813">
    <property type="component" value="Unassembled WGS sequence"/>
</dbReference>
<proteinExistence type="predicted"/>
<keyword evidence="2" id="KW-1185">Reference proteome</keyword>
<protein>
    <submittedName>
        <fullName evidence="1">Competence protein</fullName>
    </submittedName>
</protein>
<organism evidence="1 2">
    <name type="scientific">Oceanobacillus bengalensis</name>
    <dbReference type="NCBI Taxonomy" id="1435466"/>
    <lineage>
        <taxon>Bacteria</taxon>
        <taxon>Bacillati</taxon>
        <taxon>Bacillota</taxon>
        <taxon>Bacilli</taxon>
        <taxon>Bacillales</taxon>
        <taxon>Bacillaceae</taxon>
        <taxon>Oceanobacillus</taxon>
    </lineage>
</organism>
<accession>A0A494YYR2</accession>
<dbReference type="EMBL" id="RBZO01000014">
    <property type="protein sequence ID" value="RKQ15335.1"/>
    <property type="molecule type" value="Genomic_DNA"/>
</dbReference>
<dbReference type="OrthoDB" id="2417337at2"/>